<accession>A0A484M582</accession>
<dbReference type="Gene3D" id="2.40.50.140">
    <property type="entry name" value="Nucleic acid-binding proteins"/>
    <property type="match status" value="1"/>
</dbReference>
<evidence type="ECO:0000313" key="1">
    <source>
        <dbReference type="EMBL" id="VFQ83186.1"/>
    </source>
</evidence>
<evidence type="ECO:0008006" key="3">
    <source>
        <dbReference type="Google" id="ProtNLM"/>
    </source>
</evidence>
<dbReference type="InterPro" id="IPR012340">
    <property type="entry name" value="NA-bd_OB-fold"/>
</dbReference>
<keyword evidence="2" id="KW-1185">Reference proteome</keyword>
<organism evidence="1 2">
    <name type="scientific">Cuscuta campestris</name>
    <dbReference type="NCBI Taxonomy" id="132261"/>
    <lineage>
        <taxon>Eukaryota</taxon>
        <taxon>Viridiplantae</taxon>
        <taxon>Streptophyta</taxon>
        <taxon>Embryophyta</taxon>
        <taxon>Tracheophyta</taxon>
        <taxon>Spermatophyta</taxon>
        <taxon>Magnoliopsida</taxon>
        <taxon>eudicotyledons</taxon>
        <taxon>Gunneridae</taxon>
        <taxon>Pentapetalae</taxon>
        <taxon>asterids</taxon>
        <taxon>lamiids</taxon>
        <taxon>Solanales</taxon>
        <taxon>Convolvulaceae</taxon>
        <taxon>Cuscuteae</taxon>
        <taxon>Cuscuta</taxon>
        <taxon>Cuscuta subgen. Grammica</taxon>
        <taxon>Cuscuta sect. Cleistogrammica</taxon>
    </lineage>
</organism>
<evidence type="ECO:0000313" key="2">
    <source>
        <dbReference type="Proteomes" id="UP000595140"/>
    </source>
</evidence>
<reference evidence="1 2" key="1">
    <citation type="submission" date="2018-04" db="EMBL/GenBank/DDBJ databases">
        <authorList>
            <person name="Vogel A."/>
        </authorList>
    </citation>
    <scope>NUCLEOTIDE SEQUENCE [LARGE SCALE GENOMIC DNA]</scope>
</reference>
<dbReference type="Proteomes" id="UP000595140">
    <property type="component" value="Unassembled WGS sequence"/>
</dbReference>
<dbReference type="OrthoDB" id="1305634at2759"/>
<dbReference type="SUPFAM" id="SSF50249">
    <property type="entry name" value="Nucleic acid-binding proteins"/>
    <property type="match status" value="1"/>
</dbReference>
<dbReference type="AlphaFoldDB" id="A0A484M582"/>
<protein>
    <recommendedName>
        <fullName evidence="3">DUF223 domain-containing protein</fullName>
    </recommendedName>
</protein>
<gene>
    <name evidence="1" type="ORF">CCAM_LOCUS24962</name>
</gene>
<sequence length="149" mass="17202">MDTEEQIIDIKPNSRSWSCKVLVVEKLNERESFKKPGLTYKPIILQDNAGHKVKAMTYGQDIAIIDKRIQLNGTYKVYDARVTEATHGFAVPDETYRFIWTLNRRTMIHDVSPDDKLVPQPTANADIEPFSMFYKSMWSKKDMNASQSL</sequence>
<dbReference type="EMBL" id="OOIL02002580">
    <property type="protein sequence ID" value="VFQ83186.1"/>
    <property type="molecule type" value="Genomic_DNA"/>
</dbReference>
<name>A0A484M582_9ASTE</name>
<proteinExistence type="predicted"/>